<protein>
    <submittedName>
        <fullName evidence="1">Uncharacterized protein</fullName>
    </submittedName>
</protein>
<dbReference type="AlphaFoldDB" id="A0A858R4Z5"/>
<organism evidence="1 2">
    <name type="scientific">Aerophototrophica crusticola</name>
    <dbReference type="NCBI Taxonomy" id="1709002"/>
    <lineage>
        <taxon>Bacteria</taxon>
        <taxon>Pseudomonadati</taxon>
        <taxon>Pseudomonadota</taxon>
        <taxon>Alphaproteobacteria</taxon>
        <taxon>Rhodospirillales</taxon>
        <taxon>Rhodospirillaceae</taxon>
        <taxon>Aerophototrophica</taxon>
    </lineage>
</organism>
<evidence type="ECO:0000313" key="2">
    <source>
        <dbReference type="Proteomes" id="UP000501891"/>
    </source>
</evidence>
<evidence type="ECO:0000313" key="1">
    <source>
        <dbReference type="EMBL" id="QJE72549.1"/>
    </source>
</evidence>
<dbReference type="EMBL" id="CP051775">
    <property type="protein sequence ID" value="QJE72549.1"/>
    <property type="molecule type" value="Genomic_DNA"/>
</dbReference>
<name>A0A858R4Z5_9PROT</name>
<reference evidence="1" key="1">
    <citation type="submission" date="2020-04" db="EMBL/GenBank/DDBJ databases">
        <title>A desert anoxygenic phototrophic bacterium fixes CO2 using RubisCO under aerobic conditions.</title>
        <authorList>
            <person name="Tang K."/>
        </authorList>
    </citation>
    <scope>NUCLEOTIDE SEQUENCE [LARGE SCALE GENOMIC DNA]</scope>
    <source>
        <strain evidence="1">MIMtkB3</strain>
    </source>
</reference>
<sequence length="289" mass="30524">MPAAPLARPFGSAVEASVPRLTAGQPVQVRILSLGGAAEGLPAPGITAPVPAEEPTLPGTFVGTSLAGQPLVTTAQGTLLLQARIPQGLPPGTALALAVLAPELAAPTLPAIDPLHGRDWPALKEAMAVLVATDPSLAKALAAAILPQPNKRLAANIAFFLAALRGGEAADWLGEQGEGALSKAGRQDLLSRLSEDFRAIQARAQEPLPEGWRCYALPFAEQAQVTRLQLYVRKAGTRRPRRRGRRRRRPGASCWTWISTGWGPCSWTGWCGRANWTWWSAPGTCCPPA</sequence>
<dbReference type="KEGG" id="acru:HHL28_05050"/>
<keyword evidence="2" id="KW-1185">Reference proteome</keyword>
<gene>
    <name evidence="1" type="ORF">HHL28_05050</name>
</gene>
<proteinExistence type="predicted"/>
<accession>A0A858R4Z5</accession>
<dbReference type="Proteomes" id="UP000501891">
    <property type="component" value="Chromosome"/>
</dbReference>